<feature type="transmembrane region" description="Helical" evidence="6">
    <location>
        <begin position="281"/>
        <end position="302"/>
    </location>
</feature>
<dbReference type="RefSeq" id="WP_154519924.1">
    <property type="nucleotide sequence ID" value="NZ_VUMT01000021.1"/>
</dbReference>
<evidence type="ECO:0000256" key="6">
    <source>
        <dbReference type="SAM" id="Phobius"/>
    </source>
</evidence>
<dbReference type="InterPro" id="IPR011701">
    <property type="entry name" value="MFS"/>
</dbReference>
<feature type="transmembrane region" description="Helical" evidence="6">
    <location>
        <begin position="16"/>
        <end position="38"/>
    </location>
</feature>
<feature type="transmembrane region" description="Helical" evidence="6">
    <location>
        <begin position="84"/>
        <end position="101"/>
    </location>
</feature>
<dbReference type="AlphaFoldDB" id="A0A6L5Y083"/>
<evidence type="ECO:0000256" key="2">
    <source>
        <dbReference type="ARBA" id="ARBA00022448"/>
    </source>
</evidence>
<feature type="transmembrane region" description="Helical" evidence="6">
    <location>
        <begin position="374"/>
        <end position="395"/>
    </location>
</feature>
<dbReference type="GO" id="GO:0005886">
    <property type="term" value="C:plasma membrane"/>
    <property type="evidence" value="ECO:0007669"/>
    <property type="project" value="UniProtKB-SubCell"/>
</dbReference>
<feature type="transmembrane region" description="Helical" evidence="6">
    <location>
        <begin position="345"/>
        <end position="368"/>
    </location>
</feature>
<feature type="transmembrane region" description="Helical" evidence="6">
    <location>
        <begin position="218"/>
        <end position="242"/>
    </location>
</feature>
<accession>A0A6L5Y083</accession>
<proteinExistence type="predicted"/>
<feature type="transmembrane region" description="Helical" evidence="6">
    <location>
        <begin position="170"/>
        <end position="190"/>
    </location>
</feature>
<sequence length="405" mass="45167">MKRAFFPEKIKKESRLYIILLSLFELGDKIFGAIYIAFMRLKGASLPCISMLFSIQQILMAVLDLPTGAISDKIGRKKTASIGFLIWGISLQLFCIGTDFWTFLPGIVLFALGMAFISGALGTWLIDQIIKNGVYEKRGEIFPKAQMVIRFFSIAAAIVSIFLVNISKEFTIFVAGVFGILAGIIGFVVGEDNYGNVRNKKIHRILFESMNGFIKSKCLMIIALKTVVGYISFIAFILYWQIYTTEYMQISASYLSILLVSFMAALMMGNYAASILSKKTTVFNVVVIGYVVCLLGYIGLYINKENIILLFIVGAFLIEFGFGIEQVASVVWMNDYFDSDTRSTYSSLFSTIECTFGFLIINVLGLVADLYGINMVWALAAGSIIVTVGVMLWLNSCYKTEKEKM</sequence>
<dbReference type="Gene3D" id="1.20.1250.20">
    <property type="entry name" value="MFS general substrate transporter like domains"/>
    <property type="match status" value="1"/>
</dbReference>
<evidence type="ECO:0000313" key="8">
    <source>
        <dbReference type="EMBL" id="MSS64536.1"/>
    </source>
</evidence>
<dbReference type="SUPFAM" id="SSF103473">
    <property type="entry name" value="MFS general substrate transporter"/>
    <property type="match status" value="1"/>
</dbReference>
<protein>
    <submittedName>
        <fullName evidence="8">MFS transporter</fullName>
    </submittedName>
</protein>
<evidence type="ECO:0000256" key="4">
    <source>
        <dbReference type="ARBA" id="ARBA00022989"/>
    </source>
</evidence>
<name>A0A6L5Y083_9FIRM</name>
<evidence type="ECO:0000256" key="3">
    <source>
        <dbReference type="ARBA" id="ARBA00022692"/>
    </source>
</evidence>
<dbReference type="Pfam" id="PF07690">
    <property type="entry name" value="MFS_1"/>
    <property type="match status" value="1"/>
</dbReference>
<feature type="domain" description="Major facilitator superfamily (MFS) profile" evidence="7">
    <location>
        <begin position="1"/>
        <end position="399"/>
    </location>
</feature>
<keyword evidence="2" id="KW-0813">Transport</keyword>
<dbReference type="InterPro" id="IPR053160">
    <property type="entry name" value="MFS_DHA3_Transporter"/>
</dbReference>
<dbReference type="PROSITE" id="PS00216">
    <property type="entry name" value="SUGAR_TRANSPORT_1"/>
    <property type="match status" value="1"/>
</dbReference>
<feature type="transmembrane region" description="Helical" evidence="6">
    <location>
        <begin position="44"/>
        <end position="63"/>
    </location>
</feature>
<dbReference type="InterPro" id="IPR036259">
    <property type="entry name" value="MFS_trans_sf"/>
</dbReference>
<dbReference type="GO" id="GO:0022857">
    <property type="term" value="F:transmembrane transporter activity"/>
    <property type="evidence" value="ECO:0007669"/>
    <property type="project" value="InterPro"/>
</dbReference>
<dbReference type="PANTHER" id="PTHR23530:SF1">
    <property type="entry name" value="PERMEASE, MAJOR FACILITATOR SUPERFAMILY-RELATED"/>
    <property type="match status" value="1"/>
</dbReference>
<dbReference type="InterPro" id="IPR020846">
    <property type="entry name" value="MFS_dom"/>
</dbReference>
<feature type="transmembrane region" description="Helical" evidence="6">
    <location>
        <begin position="308"/>
        <end position="333"/>
    </location>
</feature>
<evidence type="ECO:0000259" key="7">
    <source>
        <dbReference type="PROSITE" id="PS50850"/>
    </source>
</evidence>
<feature type="transmembrane region" description="Helical" evidence="6">
    <location>
        <begin position="107"/>
        <end position="126"/>
    </location>
</feature>
<feature type="transmembrane region" description="Helical" evidence="6">
    <location>
        <begin position="248"/>
        <end position="269"/>
    </location>
</feature>
<feature type="transmembrane region" description="Helical" evidence="6">
    <location>
        <begin position="147"/>
        <end position="164"/>
    </location>
</feature>
<dbReference type="InterPro" id="IPR005829">
    <property type="entry name" value="Sugar_transporter_CS"/>
</dbReference>
<dbReference type="PANTHER" id="PTHR23530">
    <property type="entry name" value="TRANSPORT PROTEIN-RELATED"/>
    <property type="match status" value="1"/>
</dbReference>
<keyword evidence="5 6" id="KW-0472">Membrane</keyword>
<comment type="subcellular location">
    <subcellularLocation>
        <location evidence="1">Cell membrane</location>
        <topology evidence="1">Multi-pass membrane protein</topology>
    </subcellularLocation>
</comment>
<reference evidence="8 9" key="1">
    <citation type="submission" date="2019-08" db="EMBL/GenBank/DDBJ databases">
        <title>In-depth cultivation of the pig gut microbiome towards novel bacterial diversity and tailored functional studies.</title>
        <authorList>
            <person name="Wylensek D."/>
            <person name="Hitch T.C.A."/>
            <person name="Clavel T."/>
        </authorList>
    </citation>
    <scope>NUCLEOTIDE SEQUENCE [LARGE SCALE GENOMIC DNA]</scope>
    <source>
        <strain evidence="8 9">WCA-693-APC-MOT-I</strain>
    </source>
</reference>
<dbReference type="EMBL" id="VUMT01000021">
    <property type="protein sequence ID" value="MSS64536.1"/>
    <property type="molecule type" value="Genomic_DNA"/>
</dbReference>
<comment type="caution">
    <text evidence="8">The sequence shown here is derived from an EMBL/GenBank/DDBJ whole genome shotgun (WGS) entry which is preliminary data.</text>
</comment>
<evidence type="ECO:0000256" key="5">
    <source>
        <dbReference type="ARBA" id="ARBA00023136"/>
    </source>
</evidence>
<dbReference type="Proteomes" id="UP000482209">
    <property type="component" value="Unassembled WGS sequence"/>
</dbReference>
<evidence type="ECO:0000256" key="1">
    <source>
        <dbReference type="ARBA" id="ARBA00004651"/>
    </source>
</evidence>
<organism evidence="8 9">
    <name type="scientific">Velocimicrobium porci</name>
    <dbReference type="NCBI Taxonomy" id="2606634"/>
    <lineage>
        <taxon>Bacteria</taxon>
        <taxon>Bacillati</taxon>
        <taxon>Bacillota</taxon>
        <taxon>Clostridia</taxon>
        <taxon>Lachnospirales</taxon>
        <taxon>Lachnospiraceae</taxon>
        <taxon>Velocimicrobium</taxon>
    </lineage>
</organism>
<dbReference type="PROSITE" id="PS50850">
    <property type="entry name" value="MFS"/>
    <property type="match status" value="1"/>
</dbReference>
<keyword evidence="4 6" id="KW-1133">Transmembrane helix</keyword>
<keyword evidence="9" id="KW-1185">Reference proteome</keyword>
<keyword evidence="3 6" id="KW-0812">Transmembrane</keyword>
<gene>
    <name evidence="8" type="ORF">FYJ58_11720</name>
</gene>
<evidence type="ECO:0000313" key="9">
    <source>
        <dbReference type="Proteomes" id="UP000482209"/>
    </source>
</evidence>